<evidence type="ECO:0000313" key="3">
    <source>
        <dbReference type="EMBL" id="MBG6140327.1"/>
    </source>
</evidence>
<comment type="caution">
    <text evidence="3">The sequence shown here is derived from an EMBL/GenBank/DDBJ whole genome shotgun (WGS) entry which is preliminary data.</text>
</comment>
<gene>
    <name evidence="3" type="ORF">IW245_006521</name>
</gene>
<keyword evidence="4" id="KW-1185">Reference proteome</keyword>
<keyword evidence="2" id="KW-0812">Transmembrane</keyword>
<protein>
    <submittedName>
        <fullName evidence="3">Uncharacterized protein</fullName>
    </submittedName>
</protein>
<keyword evidence="2" id="KW-0472">Membrane</keyword>
<organism evidence="3 4">
    <name type="scientific">Longispora fulva</name>
    <dbReference type="NCBI Taxonomy" id="619741"/>
    <lineage>
        <taxon>Bacteria</taxon>
        <taxon>Bacillati</taxon>
        <taxon>Actinomycetota</taxon>
        <taxon>Actinomycetes</taxon>
        <taxon>Micromonosporales</taxon>
        <taxon>Micromonosporaceae</taxon>
        <taxon>Longispora</taxon>
    </lineage>
</organism>
<proteinExistence type="predicted"/>
<dbReference type="AlphaFoldDB" id="A0A8J7KZ68"/>
<evidence type="ECO:0000256" key="1">
    <source>
        <dbReference type="SAM" id="MobiDB-lite"/>
    </source>
</evidence>
<feature type="transmembrane region" description="Helical" evidence="2">
    <location>
        <begin position="6"/>
        <end position="27"/>
    </location>
</feature>
<feature type="region of interest" description="Disordered" evidence="1">
    <location>
        <begin position="185"/>
        <end position="208"/>
    </location>
</feature>
<evidence type="ECO:0000256" key="2">
    <source>
        <dbReference type="SAM" id="Phobius"/>
    </source>
</evidence>
<dbReference type="EMBL" id="JADOUF010000001">
    <property type="protein sequence ID" value="MBG6140327.1"/>
    <property type="molecule type" value="Genomic_DNA"/>
</dbReference>
<keyword evidence="2" id="KW-1133">Transmembrane helix</keyword>
<reference evidence="3" key="1">
    <citation type="submission" date="2020-11" db="EMBL/GenBank/DDBJ databases">
        <title>Sequencing the genomes of 1000 actinobacteria strains.</title>
        <authorList>
            <person name="Klenk H.-P."/>
        </authorList>
    </citation>
    <scope>NUCLEOTIDE SEQUENCE</scope>
    <source>
        <strain evidence="3">DSM 45356</strain>
    </source>
</reference>
<name>A0A8J7KZ68_9ACTN</name>
<accession>A0A8J7KZ68</accession>
<sequence>MTEPNWVITSVVGAVIGVLVVPFYRVLLYPFRRLRRHPLGGLWYSYSYSFIDGRLHLRHGTFHVRSGVLQRYVVSRENFGRYPPPTFGPAPPPLRYRGTVYEEHDHYVMVFQGRTHTETLVYRFVNRIPSNAGIIPGIWLAYDHDLNPAAGTAIISREPLAAETVTSLLRSWVVFEKGAFHIRKTPARHAPKQPAESAQGEAENHEDY</sequence>
<dbReference type="Proteomes" id="UP000622552">
    <property type="component" value="Unassembled WGS sequence"/>
</dbReference>
<evidence type="ECO:0000313" key="4">
    <source>
        <dbReference type="Proteomes" id="UP000622552"/>
    </source>
</evidence>
<dbReference type="RefSeq" id="WP_197006881.1">
    <property type="nucleotide sequence ID" value="NZ_BONS01000006.1"/>
</dbReference>